<feature type="region of interest" description="Disordered" evidence="1">
    <location>
        <begin position="179"/>
        <end position="206"/>
    </location>
</feature>
<protein>
    <submittedName>
        <fullName evidence="2">Uncharacterized protein</fullName>
    </submittedName>
</protein>
<gene>
    <name evidence="2" type="ORF">VTK73DRAFT_1736</name>
</gene>
<comment type="caution">
    <text evidence="2">The sequence shown here is derived from an EMBL/GenBank/DDBJ whole genome shotgun (WGS) entry which is preliminary data.</text>
</comment>
<proteinExistence type="predicted"/>
<name>A0ABR3VT18_9PEZI</name>
<reference evidence="2 3" key="1">
    <citation type="journal article" date="2024" name="Commun. Biol.">
        <title>Comparative genomic analysis of thermophilic fungi reveals convergent evolutionary adaptations and gene losses.</title>
        <authorList>
            <person name="Steindorff A.S."/>
            <person name="Aguilar-Pontes M.V."/>
            <person name="Robinson A.J."/>
            <person name="Andreopoulos B."/>
            <person name="LaButti K."/>
            <person name="Kuo A."/>
            <person name="Mondo S."/>
            <person name="Riley R."/>
            <person name="Otillar R."/>
            <person name="Haridas S."/>
            <person name="Lipzen A."/>
            <person name="Grimwood J."/>
            <person name="Schmutz J."/>
            <person name="Clum A."/>
            <person name="Reid I.D."/>
            <person name="Moisan M.C."/>
            <person name="Butler G."/>
            <person name="Nguyen T.T.M."/>
            <person name="Dewar K."/>
            <person name="Conant G."/>
            <person name="Drula E."/>
            <person name="Henrissat B."/>
            <person name="Hansel C."/>
            <person name="Singer S."/>
            <person name="Hutchinson M.I."/>
            <person name="de Vries R.P."/>
            <person name="Natvig D.O."/>
            <person name="Powell A.J."/>
            <person name="Tsang A."/>
            <person name="Grigoriev I.V."/>
        </authorList>
    </citation>
    <scope>NUCLEOTIDE SEQUENCE [LARGE SCALE GENOMIC DNA]</scope>
    <source>
        <strain evidence="2 3">ATCC 24622</strain>
    </source>
</reference>
<organism evidence="2 3">
    <name type="scientific">Phialemonium thermophilum</name>
    <dbReference type="NCBI Taxonomy" id="223376"/>
    <lineage>
        <taxon>Eukaryota</taxon>
        <taxon>Fungi</taxon>
        <taxon>Dikarya</taxon>
        <taxon>Ascomycota</taxon>
        <taxon>Pezizomycotina</taxon>
        <taxon>Sordariomycetes</taxon>
        <taxon>Sordariomycetidae</taxon>
        <taxon>Cephalothecales</taxon>
        <taxon>Cephalothecaceae</taxon>
        <taxon>Phialemonium</taxon>
    </lineage>
</organism>
<feature type="compositionally biased region" description="Basic and acidic residues" evidence="1">
    <location>
        <begin position="38"/>
        <end position="52"/>
    </location>
</feature>
<accession>A0ABR3VT18</accession>
<feature type="region of interest" description="Disordered" evidence="1">
    <location>
        <begin position="38"/>
        <end position="103"/>
    </location>
</feature>
<dbReference type="Proteomes" id="UP001586593">
    <property type="component" value="Unassembled WGS sequence"/>
</dbReference>
<keyword evidence="3" id="KW-1185">Reference proteome</keyword>
<evidence type="ECO:0000313" key="3">
    <source>
        <dbReference type="Proteomes" id="UP001586593"/>
    </source>
</evidence>
<feature type="compositionally biased region" description="Acidic residues" evidence="1">
    <location>
        <begin position="64"/>
        <end position="74"/>
    </location>
</feature>
<sequence>MYGSPPSAGMVVAVVTGVMRMMIVPAVDVDKLRVRSGRERAAAGGVEAHDAGDGAGVVAGEGAGGDDGDVDDDDPPHAEGERGDGEGAQEEEHGGADERAEGGLGAQDALELVLRRAEEEKLVLAVPGDEELLFFFDRGGCDGGVGGSDACFGRRWHRRRVVVSLLDISIRDGSAVGARTPRQGVVGQAKPDGSLRRPLAVVPDDP</sequence>
<dbReference type="EMBL" id="JAZHXJ010001446">
    <property type="protein sequence ID" value="KAL1844813.1"/>
    <property type="molecule type" value="Genomic_DNA"/>
</dbReference>
<feature type="compositionally biased region" description="Gly residues" evidence="1">
    <location>
        <begin position="53"/>
        <end position="63"/>
    </location>
</feature>
<evidence type="ECO:0000256" key="1">
    <source>
        <dbReference type="SAM" id="MobiDB-lite"/>
    </source>
</evidence>
<feature type="compositionally biased region" description="Basic and acidic residues" evidence="1">
    <location>
        <begin position="75"/>
        <end position="101"/>
    </location>
</feature>
<evidence type="ECO:0000313" key="2">
    <source>
        <dbReference type="EMBL" id="KAL1844813.1"/>
    </source>
</evidence>